<evidence type="ECO:0000256" key="3">
    <source>
        <dbReference type="ARBA" id="ARBA00022603"/>
    </source>
</evidence>
<dbReference type="PANTHER" id="PTHR43182:SF1">
    <property type="entry name" value="COBALT-PRECORRIN-7 C(5)-METHYLTRANSFERASE"/>
    <property type="match status" value="1"/>
</dbReference>
<dbReference type="GO" id="GO:0032259">
    <property type="term" value="P:methylation"/>
    <property type="evidence" value="ECO:0007669"/>
    <property type="project" value="UniProtKB-KW"/>
</dbReference>
<keyword evidence="5" id="KW-0949">S-adenosyl-L-methionine</keyword>
<dbReference type="STRING" id="2200.GCA_001571405_01391"/>
<dbReference type="GO" id="GO:0008276">
    <property type="term" value="F:protein methyltransferase activity"/>
    <property type="evidence" value="ECO:0007669"/>
    <property type="project" value="InterPro"/>
</dbReference>
<gene>
    <name evidence="7" type="ORF">SAMN04488571_104163</name>
</gene>
<keyword evidence="4 7" id="KW-0808">Transferase</keyword>
<dbReference type="Gene3D" id="3.40.1010.10">
    <property type="entry name" value="Cobalt-precorrin-4 Transmethylase, Domain 1"/>
    <property type="match status" value="1"/>
</dbReference>
<keyword evidence="3 7" id="KW-0489">Methyltransferase</keyword>
<dbReference type="RefSeq" id="WP_066957398.1">
    <property type="nucleotide sequence ID" value="NZ_BCNX01000007.1"/>
</dbReference>
<keyword evidence="2" id="KW-0169">Cobalamin biosynthesis</keyword>
<protein>
    <submittedName>
        <fullName evidence="7">Precorrin-6Y C5,15-methyltransferase (Decarboxylating)</fullName>
    </submittedName>
</protein>
<dbReference type="InterPro" id="IPR014777">
    <property type="entry name" value="4pyrrole_Mease_sub1"/>
</dbReference>
<dbReference type="EMBL" id="FNFT01000004">
    <property type="protein sequence ID" value="SDK14077.1"/>
    <property type="molecule type" value="Genomic_DNA"/>
</dbReference>
<dbReference type="UniPathway" id="UPA00148"/>
<dbReference type="GO" id="GO:0009236">
    <property type="term" value="P:cobalamin biosynthetic process"/>
    <property type="evidence" value="ECO:0007669"/>
    <property type="project" value="UniProtKB-UniPathway"/>
</dbReference>
<proteinExistence type="predicted"/>
<dbReference type="Pfam" id="PF00590">
    <property type="entry name" value="TP_methylase"/>
    <property type="match status" value="1"/>
</dbReference>
<dbReference type="InterPro" id="IPR014776">
    <property type="entry name" value="4pyrrole_Mease_sub2"/>
</dbReference>
<comment type="pathway">
    <text evidence="1">Cofactor biosynthesis; adenosylcobalamin biosynthesis.</text>
</comment>
<organism evidence="7 8">
    <name type="scientific">Methanoculleus thermophilus</name>
    <dbReference type="NCBI Taxonomy" id="2200"/>
    <lineage>
        <taxon>Archaea</taxon>
        <taxon>Methanobacteriati</taxon>
        <taxon>Methanobacteriota</taxon>
        <taxon>Stenosarchaea group</taxon>
        <taxon>Methanomicrobia</taxon>
        <taxon>Methanomicrobiales</taxon>
        <taxon>Methanomicrobiaceae</taxon>
        <taxon>Methanoculleus</taxon>
    </lineage>
</organism>
<evidence type="ECO:0000256" key="2">
    <source>
        <dbReference type="ARBA" id="ARBA00022573"/>
    </source>
</evidence>
<dbReference type="InterPro" id="IPR035996">
    <property type="entry name" value="4pyrrol_Methylase_sf"/>
</dbReference>
<evidence type="ECO:0000256" key="1">
    <source>
        <dbReference type="ARBA" id="ARBA00004953"/>
    </source>
</evidence>
<name>A0A1G8ZGB9_9EURY</name>
<keyword evidence="8" id="KW-1185">Reference proteome</keyword>
<dbReference type="AlphaFoldDB" id="A0A1G8ZGB9"/>
<dbReference type="OrthoDB" id="42238at2157"/>
<dbReference type="Proteomes" id="UP000326500">
    <property type="component" value="Unassembled WGS sequence"/>
</dbReference>
<dbReference type="InterPro" id="IPR012818">
    <property type="entry name" value="CbiE"/>
</dbReference>
<dbReference type="InterPro" id="IPR000878">
    <property type="entry name" value="4pyrrol_Mease"/>
</dbReference>
<evidence type="ECO:0000313" key="8">
    <source>
        <dbReference type="Proteomes" id="UP000326500"/>
    </source>
</evidence>
<feature type="domain" description="Tetrapyrrole methylase" evidence="6">
    <location>
        <begin position="2"/>
        <end position="174"/>
    </location>
</feature>
<evidence type="ECO:0000256" key="4">
    <source>
        <dbReference type="ARBA" id="ARBA00022679"/>
    </source>
</evidence>
<reference evidence="7 8" key="1">
    <citation type="submission" date="2016-10" db="EMBL/GenBank/DDBJ databases">
        <authorList>
            <person name="Varghese N."/>
            <person name="Submissions S."/>
        </authorList>
    </citation>
    <scope>NUCLEOTIDE SEQUENCE [LARGE SCALE GENOMIC DNA]</scope>
    <source>
        <strain evidence="7 8">DSM 2373</strain>
    </source>
</reference>
<sequence length="190" mass="19707">MKIVGVGCGPGMLTAEAARIIAGASLIYGSARAIELARDAIPPECEVHEITDYRSLRSLPDHAVVLSTGDPMLAGLGYLPGEVVPGISSLQVAFARLKLPLTRAAIVSAHGKDHIRAVADAKKEVLAGRVVFLIADPAFKVGALAAALPPRIRIAVCEDLGYPAERIAVGTAAEPPTPRGDLFVVVAGDF</sequence>
<dbReference type="NCBIfam" id="NF004461">
    <property type="entry name" value="PRK05787.2-4"/>
    <property type="match status" value="1"/>
</dbReference>
<accession>A0A1G8ZGB9</accession>
<dbReference type="PANTHER" id="PTHR43182">
    <property type="entry name" value="COBALT-PRECORRIN-6B C(15)-METHYLTRANSFERASE (DECARBOXYLATING)"/>
    <property type="match status" value="1"/>
</dbReference>
<dbReference type="NCBIfam" id="TIGR02467">
    <property type="entry name" value="CbiE"/>
    <property type="match status" value="1"/>
</dbReference>
<evidence type="ECO:0000256" key="5">
    <source>
        <dbReference type="ARBA" id="ARBA00022691"/>
    </source>
</evidence>
<dbReference type="SUPFAM" id="SSF53790">
    <property type="entry name" value="Tetrapyrrole methylase"/>
    <property type="match status" value="1"/>
</dbReference>
<evidence type="ECO:0000313" key="7">
    <source>
        <dbReference type="EMBL" id="SDK14077.1"/>
    </source>
</evidence>
<dbReference type="InterPro" id="IPR050714">
    <property type="entry name" value="Cobalamin_biosynth_MTase"/>
</dbReference>
<dbReference type="CDD" id="cd11644">
    <property type="entry name" value="Precorrin-6Y-MT"/>
    <property type="match status" value="1"/>
</dbReference>
<dbReference type="Gene3D" id="3.30.950.10">
    <property type="entry name" value="Methyltransferase, Cobalt-precorrin-4 Transmethylase, Domain 2"/>
    <property type="match status" value="1"/>
</dbReference>
<evidence type="ECO:0000259" key="6">
    <source>
        <dbReference type="Pfam" id="PF00590"/>
    </source>
</evidence>